<reference evidence="2 3" key="1">
    <citation type="submission" date="2017-03" db="EMBL/GenBank/DDBJ databases">
        <title>Rapid Whole Genome Sequencing of Comamonas kerstersii Causing Continuous ambulatory Peritoneal Dialysis-Associated Peritonitis.</title>
        <authorList>
            <person name="Zheng B."/>
        </authorList>
    </citation>
    <scope>NUCLEOTIDE SEQUENCE [LARGE SCALE GENOMIC DNA]</scope>
    <source>
        <strain evidence="2 3">8943</strain>
    </source>
</reference>
<organism evidence="2 3">
    <name type="scientific">Comamonas kerstersii</name>
    <dbReference type="NCBI Taxonomy" id="225992"/>
    <lineage>
        <taxon>Bacteria</taxon>
        <taxon>Pseudomonadati</taxon>
        <taxon>Pseudomonadota</taxon>
        <taxon>Betaproteobacteria</taxon>
        <taxon>Burkholderiales</taxon>
        <taxon>Comamonadaceae</taxon>
        <taxon>Comamonas</taxon>
    </lineage>
</organism>
<sequence>MHGAAQDWSHFYVWLVLQAIRDVNARSAALEILEQQAQAAKEQLNASLLLAYTSSGPETKVAYLELAKSSFATLQAIAAEHPSMRLTNENEVDDAIKLMEEEFTRAGYYAMFDASRRQAASAHVHLSQRAKELLR</sequence>
<gene>
    <name evidence="2" type="ORF">B5M06_14425</name>
</gene>
<evidence type="ECO:0000313" key="2">
    <source>
        <dbReference type="EMBL" id="AQZ99270.1"/>
    </source>
</evidence>
<dbReference type="OrthoDB" id="9965611at2"/>
<protein>
    <submittedName>
        <fullName evidence="2">Uncharacterized protein</fullName>
    </submittedName>
</protein>
<proteinExistence type="predicted"/>
<dbReference type="KEGG" id="cke:B5M06_14425"/>
<dbReference type="AlphaFoldDB" id="A0A1V0BH52"/>
<accession>A0A1V0BH52</accession>
<evidence type="ECO:0000256" key="1">
    <source>
        <dbReference type="SAM" id="Coils"/>
    </source>
</evidence>
<dbReference type="EMBL" id="CP020121">
    <property type="protein sequence ID" value="AQZ99270.1"/>
    <property type="molecule type" value="Genomic_DNA"/>
</dbReference>
<feature type="coiled-coil region" evidence="1">
    <location>
        <begin position="23"/>
        <end position="50"/>
    </location>
</feature>
<keyword evidence="1" id="KW-0175">Coiled coil</keyword>
<dbReference type="Proteomes" id="UP000242792">
    <property type="component" value="Chromosome"/>
</dbReference>
<evidence type="ECO:0000313" key="3">
    <source>
        <dbReference type="Proteomes" id="UP000242792"/>
    </source>
</evidence>
<dbReference type="RefSeq" id="WP_054067044.1">
    <property type="nucleotide sequence ID" value="NZ_CATYED010000011.1"/>
</dbReference>
<name>A0A1V0BH52_9BURK</name>